<dbReference type="PANTHER" id="PTHR42685">
    <property type="entry name" value="GERANYLGERANYL DIPHOSPHATE REDUCTASE"/>
    <property type="match status" value="1"/>
</dbReference>
<dbReference type="GO" id="GO:0071949">
    <property type="term" value="F:FAD binding"/>
    <property type="evidence" value="ECO:0007669"/>
    <property type="project" value="InterPro"/>
</dbReference>
<organism evidence="2">
    <name type="scientific">mine drainage metagenome</name>
    <dbReference type="NCBI Taxonomy" id="410659"/>
    <lineage>
        <taxon>unclassified sequences</taxon>
        <taxon>metagenomes</taxon>
        <taxon>ecological metagenomes</taxon>
    </lineage>
</organism>
<comment type="caution">
    <text evidence="2">The sequence shown here is derived from an EMBL/GenBank/DDBJ whole genome shotgun (WGS) entry which is preliminary data.</text>
</comment>
<dbReference type="Gene3D" id="3.50.50.60">
    <property type="entry name" value="FAD/NAD(P)-binding domain"/>
    <property type="match status" value="1"/>
</dbReference>
<reference evidence="2" key="1">
    <citation type="submission" date="2013-08" db="EMBL/GenBank/DDBJ databases">
        <authorList>
            <person name="Mendez C."/>
            <person name="Richter M."/>
            <person name="Ferrer M."/>
            <person name="Sanchez J."/>
        </authorList>
    </citation>
    <scope>NUCLEOTIDE SEQUENCE</scope>
</reference>
<evidence type="ECO:0000259" key="1">
    <source>
        <dbReference type="Pfam" id="PF01494"/>
    </source>
</evidence>
<evidence type="ECO:0000313" key="2">
    <source>
        <dbReference type="EMBL" id="EQD78771.1"/>
    </source>
</evidence>
<dbReference type="SUPFAM" id="SSF51905">
    <property type="entry name" value="FAD/NAD(P)-binding domain"/>
    <property type="match status" value="1"/>
</dbReference>
<dbReference type="AlphaFoldDB" id="T1BZV2"/>
<dbReference type="EMBL" id="AUZX01001564">
    <property type="protein sequence ID" value="EQD78771.1"/>
    <property type="molecule type" value="Genomic_DNA"/>
</dbReference>
<reference evidence="2" key="2">
    <citation type="journal article" date="2014" name="ISME J.">
        <title>Microbial stratification in low pH oxic and suboxic macroscopic growths along an acid mine drainage.</title>
        <authorList>
            <person name="Mendez-Garcia C."/>
            <person name="Mesa V."/>
            <person name="Sprenger R.R."/>
            <person name="Richter M."/>
            <person name="Diez M.S."/>
            <person name="Solano J."/>
            <person name="Bargiela R."/>
            <person name="Golyshina O.V."/>
            <person name="Manteca A."/>
            <person name="Ramos J.L."/>
            <person name="Gallego J.R."/>
            <person name="Llorente I."/>
            <person name="Martins Dos Santos V.A."/>
            <person name="Jensen O.N."/>
            <person name="Pelaez A.I."/>
            <person name="Sanchez J."/>
            <person name="Ferrer M."/>
        </authorList>
    </citation>
    <scope>NUCLEOTIDE SEQUENCE</scope>
</reference>
<dbReference type="InterPro" id="IPR050407">
    <property type="entry name" value="Geranylgeranyl_reductase"/>
</dbReference>
<proteinExistence type="predicted"/>
<gene>
    <name evidence="2" type="ORF">B1A_02093</name>
</gene>
<feature type="domain" description="FAD-binding" evidence="1">
    <location>
        <begin position="6"/>
        <end position="165"/>
    </location>
</feature>
<protein>
    <submittedName>
        <fullName evidence="2">Geranylgeranyl reductase</fullName>
    </submittedName>
</protein>
<name>T1BZV2_9ZZZZ</name>
<dbReference type="Pfam" id="PF01494">
    <property type="entry name" value="FAD_binding_3"/>
    <property type="match status" value="1"/>
</dbReference>
<accession>T1BZV2</accession>
<dbReference type="InterPro" id="IPR036188">
    <property type="entry name" value="FAD/NAD-bd_sf"/>
</dbReference>
<sequence>MDTSHDVVILGGGPSGATAAILLAQAGWKVAIVEKAQFPRRKVCGEFISGTTWPLLRKLGVADPLMEIAGPIVRRVGVYSGDAMVTAQLVAPTDKAEDGGRAIGREHLDTQLLKRAAEVGADVWQPFALASFVENGNGYMCNIINKCSREERALSSRLLIAAHGSCESGAMPTQNFRRPQRTSDLFGFKAHFLNSTLPSDLMPLLAFPGGYGGMV</sequence>
<feature type="non-terminal residue" evidence="2">
    <location>
        <position position="215"/>
    </location>
</feature>
<dbReference type="InterPro" id="IPR002938">
    <property type="entry name" value="FAD-bd"/>
</dbReference>
<dbReference type="PANTHER" id="PTHR42685:SF22">
    <property type="entry name" value="CONDITIONED MEDIUM FACTOR RECEPTOR 1"/>
    <property type="match status" value="1"/>
</dbReference>